<gene>
    <name evidence="1" type="ORF">OVS_03190</name>
</gene>
<sequence>MKELNDGWKKYDKCREYSIHEKCKSLLPKWFDKSFPTVFNS</sequence>
<dbReference type="EMBL" id="CP006935">
    <property type="protein sequence ID" value="AHC40391.1"/>
    <property type="molecule type" value="Genomic_DNA"/>
</dbReference>
<proteinExistence type="predicted"/>
<protein>
    <recommendedName>
        <fullName evidence="3">Transposase</fullName>
    </recommendedName>
</protein>
<name>A0ABM5P1R7_9MOLU</name>
<accession>A0ABM5P1R7</accession>
<evidence type="ECO:0000313" key="2">
    <source>
        <dbReference type="Proteomes" id="UP000018745"/>
    </source>
</evidence>
<organism evidence="1 2">
    <name type="scientific">Mycoplasma ovis str. Michigan</name>
    <dbReference type="NCBI Taxonomy" id="1415773"/>
    <lineage>
        <taxon>Bacteria</taxon>
        <taxon>Bacillati</taxon>
        <taxon>Mycoplasmatota</taxon>
        <taxon>Mollicutes</taxon>
        <taxon>Mycoplasmataceae</taxon>
        <taxon>Mycoplasma</taxon>
    </lineage>
</organism>
<dbReference type="RefSeq" id="WP_024071405.1">
    <property type="nucleotide sequence ID" value="NC_023062.1"/>
</dbReference>
<dbReference type="Proteomes" id="UP000018745">
    <property type="component" value="Chromosome"/>
</dbReference>
<reference evidence="1 2" key="1">
    <citation type="journal article" date="2014" name="Genome Announc.">
        <title>Complete Genome Sequence of Mycoplasma ovis Strain Michigan, a Hemoplasma of Sheep with Two Distinct 16S rRNA Genes.</title>
        <authorList>
            <person name="Deshuillers P.L."/>
            <person name="Santos A.P."/>
            <person name="do Nascimento N.C."/>
            <person name="Hampel J.A."/>
            <person name="Bergin I.L."/>
            <person name="Dyson M.C."/>
            <person name="Messick J.B."/>
        </authorList>
    </citation>
    <scope>NUCLEOTIDE SEQUENCE [LARGE SCALE GENOMIC DNA]</scope>
    <source>
        <strain evidence="1 2">Michigan</strain>
    </source>
</reference>
<evidence type="ECO:0008006" key="3">
    <source>
        <dbReference type="Google" id="ProtNLM"/>
    </source>
</evidence>
<evidence type="ECO:0000313" key="1">
    <source>
        <dbReference type="EMBL" id="AHC40391.1"/>
    </source>
</evidence>
<keyword evidence="2" id="KW-1185">Reference proteome</keyword>